<name>L5M5I5_MYODS</name>
<reference evidence="4" key="1">
    <citation type="journal article" date="2013" name="Science">
        <title>Comparative analysis of bat genomes provides insight into the evolution of flight and immunity.</title>
        <authorList>
            <person name="Zhang G."/>
            <person name="Cowled C."/>
            <person name="Shi Z."/>
            <person name="Huang Z."/>
            <person name="Bishop-Lilly K.A."/>
            <person name="Fang X."/>
            <person name="Wynne J.W."/>
            <person name="Xiong Z."/>
            <person name="Baker M.L."/>
            <person name="Zhao W."/>
            <person name="Tachedjian M."/>
            <person name="Zhu Y."/>
            <person name="Zhou P."/>
            <person name="Jiang X."/>
            <person name="Ng J."/>
            <person name="Yang L."/>
            <person name="Wu L."/>
            <person name="Xiao J."/>
            <person name="Feng Y."/>
            <person name="Chen Y."/>
            <person name="Sun X."/>
            <person name="Zhang Y."/>
            <person name="Marsh G.A."/>
            <person name="Crameri G."/>
            <person name="Broder C.C."/>
            <person name="Frey K.G."/>
            <person name="Wang L.F."/>
            <person name="Wang J."/>
        </authorList>
    </citation>
    <scope>NUCLEOTIDE SEQUENCE [LARGE SCALE GENOMIC DNA]</scope>
</reference>
<evidence type="ECO:0000313" key="3">
    <source>
        <dbReference type="EMBL" id="ELK33587.1"/>
    </source>
</evidence>
<dbReference type="Proteomes" id="UP000010556">
    <property type="component" value="Unassembled WGS sequence"/>
</dbReference>
<feature type="compositionally biased region" description="Basic and acidic residues" evidence="1">
    <location>
        <begin position="86"/>
        <end position="98"/>
    </location>
</feature>
<dbReference type="AlphaFoldDB" id="L5M5I5"/>
<protein>
    <submittedName>
        <fullName evidence="3">Uncharacterized protein</fullName>
    </submittedName>
</protein>
<gene>
    <name evidence="3" type="ORF">MDA_GLEAN10018642</name>
</gene>
<keyword evidence="4" id="KW-1185">Reference proteome</keyword>
<sequence length="172" mass="18605">MDRLPAAVELLPNGQSPRLPVHILPWEILVCSPIAVILFIFLIIRKRDSGAIVVQSSDESLDMKAKGGEGGRGQWTVGSLEALRKSKVEPESPIKRPGSDPNLPLTSTGTWASLSGSSEQWSHVETERQPCNARLNHECSSPNTHRAWVNFPGQLSTAGDAPALPSQVHGDM</sequence>
<evidence type="ECO:0000313" key="4">
    <source>
        <dbReference type="Proteomes" id="UP000010556"/>
    </source>
</evidence>
<evidence type="ECO:0000256" key="1">
    <source>
        <dbReference type="SAM" id="MobiDB-lite"/>
    </source>
</evidence>
<organism evidence="3 4">
    <name type="scientific">Myotis davidii</name>
    <name type="common">David's myotis</name>
    <dbReference type="NCBI Taxonomy" id="225400"/>
    <lineage>
        <taxon>Eukaryota</taxon>
        <taxon>Metazoa</taxon>
        <taxon>Chordata</taxon>
        <taxon>Craniata</taxon>
        <taxon>Vertebrata</taxon>
        <taxon>Euteleostomi</taxon>
        <taxon>Mammalia</taxon>
        <taxon>Eutheria</taxon>
        <taxon>Laurasiatheria</taxon>
        <taxon>Chiroptera</taxon>
        <taxon>Yangochiroptera</taxon>
        <taxon>Vespertilionidae</taxon>
        <taxon>Myotis</taxon>
    </lineage>
</organism>
<dbReference type="EMBL" id="KB104013">
    <property type="protein sequence ID" value="ELK33587.1"/>
    <property type="molecule type" value="Genomic_DNA"/>
</dbReference>
<keyword evidence="2" id="KW-1133">Transmembrane helix</keyword>
<evidence type="ECO:0000256" key="2">
    <source>
        <dbReference type="SAM" id="Phobius"/>
    </source>
</evidence>
<keyword evidence="2" id="KW-0472">Membrane</keyword>
<feature type="region of interest" description="Disordered" evidence="1">
    <location>
        <begin position="86"/>
        <end position="107"/>
    </location>
</feature>
<keyword evidence="2" id="KW-0812">Transmembrane</keyword>
<proteinExistence type="predicted"/>
<feature type="transmembrane region" description="Helical" evidence="2">
    <location>
        <begin position="23"/>
        <end position="44"/>
    </location>
</feature>
<accession>L5M5I5</accession>